<organism evidence="1 2">
    <name type="scientific">Schistosoma mattheei</name>
    <dbReference type="NCBI Taxonomy" id="31246"/>
    <lineage>
        <taxon>Eukaryota</taxon>
        <taxon>Metazoa</taxon>
        <taxon>Spiralia</taxon>
        <taxon>Lophotrochozoa</taxon>
        <taxon>Platyhelminthes</taxon>
        <taxon>Trematoda</taxon>
        <taxon>Digenea</taxon>
        <taxon>Strigeidida</taxon>
        <taxon>Schistosomatoidea</taxon>
        <taxon>Schistosomatidae</taxon>
        <taxon>Schistosoma</taxon>
    </lineage>
</organism>
<gene>
    <name evidence="1" type="ORF">SMTD_LOCUS21432</name>
</gene>
<evidence type="ECO:0000313" key="1">
    <source>
        <dbReference type="EMBL" id="VDP84837.1"/>
    </source>
</evidence>
<keyword evidence="2" id="KW-1185">Reference proteome</keyword>
<reference evidence="1 2" key="1">
    <citation type="submission" date="2018-11" db="EMBL/GenBank/DDBJ databases">
        <authorList>
            <consortium name="Pathogen Informatics"/>
        </authorList>
    </citation>
    <scope>NUCLEOTIDE SEQUENCE [LARGE SCALE GENOMIC DNA]</scope>
    <source>
        <strain>Denwood</strain>
        <strain evidence="2">Zambia</strain>
    </source>
</reference>
<protein>
    <submittedName>
        <fullName evidence="1">Uncharacterized protein</fullName>
    </submittedName>
</protein>
<sequence length="128" mass="14658">MQWQNHLSNAEVRHRVFGHRYDNPISVTMLKHRLRLPGHVLRISSQRIPRRALFADSVTGWKKRRGGQCVTWCCGMKESFKGLACVGPSRLPGWGTRDGATQCLETLSDMAQNRSQWRCCCNHILHSS</sequence>
<evidence type="ECO:0000313" key="2">
    <source>
        <dbReference type="Proteomes" id="UP000269396"/>
    </source>
</evidence>
<accession>A0A183Q496</accession>
<proteinExistence type="predicted"/>
<dbReference type="Proteomes" id="UP000269396">
    <property type="component" value="Unassembled WGS sequence"/>
</dbReference>
<dbReference type="AlphaFoldDB" id="A0A183Q496"/>
<name>A0A183Q496_9TREM</name>
<dbReference type="EMBL" id="UZAL01047296">
    <property type="protein sequence ID" value="VDP84837.1"/>
    <property type="molecule type" value="Genomic_DNA"/>
</dbReference>